<organism evidence="3 4">
    <name type="scientific">Evansella tamaricis</name>
    <dbReference type="NCBI Taxonomy" id="2069301"/>
    <lineage>
        <taxon>Bacteria</taxon>
        <taxon>Bacillati</taxon>
        <taxon>Bacillota</taxon>
        <taxon>Bacilli</taxon>
        <taxon>Bacillales</taxon>
        <taxon>Bacillaceae</taxon>
        <taxon>Evansella</taxon>
    </lineage>
</organism>
<dbReference type="EMBL" id="JAHQCS010000178">
    <property type="protein sequence ID" value="MBU9714409.1"/>
    <property type="molecule type" value="Genomic_DNA"/>
</dbReference>
<keyword evidence="1" id="KW-1133">Transmembrane helix</keyword>
<sequence>MSLYVLITLSIGKNENEVINIGISILVLFIAVPIAIYSSYRQLKTWDDRYEPVESIDLEFQKTESPIEIRLLKALRINGYYPRTQVPCGKFRIDIAFPVQKLAIECDGAAFHSTPKQKAHDRKKDTFLRKHGWKVLRFTGSQINGRMGYCLKRIEGELRKRQVLF</sequence>
<reference evidence="3 4" key="1">
    <citation type="submission" date="2021-06" db="EMBL/GenBank/DDBJ databases">
        <title>Bacillus sp. RD4P76, an endophyte from a halophyte.</title>
        <authorList>
            <person name="Sun J.-Q."/>
        </authorList>
    </citation>
    <scope>NUCLEOTIDE SEQUENCE [LARGE SCALE GENOMIC DNA]</scope>
    <source>
        <strain evidence="3 4">CGMCC 1.15917</strain>
    </source>
</reference>
<gene>
    <name evidence="3" type="ORF">KS419_21960</name>
</gene>
<proteinExistence type="predicted"/>
<evidence type="ECO:0000259" key="2">
    <source>
        <dbReference type="Pfam" id="PF18741"/>
    </source>
</evidence>
<dbReference type="RefSeq" id="WP_217068962.1">
    <property type="nucleotide sequence ID" value="NZ_JAHQCS010000178.1"/>
</dbReference>
<comment type="caution">
    <text evidence="3">The sequence shown here is derived from an EMBL/GenBank/DDBJ whole genome shotgun (WGS) entry which is preliminary data.</text>
</comment>
<dbReference type="Proteomes" id="UP000784880">
    <property type="component" value="Unassembled WGS sequence"/>
</dbReference>
<feature type="domain" description="Restriction endonuclease type II-like" evidence="2">
    <location>
        <begin position="70"/>
        <end position="154"/>
    </location>
</feature>
<evidence type="ECO:0000313" key="4">
    <source>
        <dbReference type="Proteomes" id="UP000784880"/>
    </source>
</evidence>
<evidence type="ECO:0000256" key="1">
    <source>
        <dbReference type="SAM" id="Phobius"/>
    </source>
</evidence>
<keyword evidence="1" id="KW-0812">Transmembrane</keyword>
<protein>
    <submittedName>
        <fullName evidence="3">DUF559 domain-containing protein</fullName>
    </submittedName>
</protein>
<keyword evidence="4" id="KW-1185">Reference proteome</keyword>
<accession>A0ABS6JL56</accession>
<dbReference type="InterPro" id="IPR049468">
    <property type="entry name" value="Restrct_endonuc-II-like_dom"/>
</dbReference>
<feature type="transmembrane region" description="Helical" evidence="1">
    <location>
        <begin position="18"/>
        <end position="40"/>
    </location>
</feature>
<evidence type="ECO:0000313" key="3">
    <source>
        <dbReference type="EMBL" id="MBU9714409.1"/>
    </source>
</evidence>
<name>A0ABS6JL56_9BACI</name>
<keyword evidence="1" id="KW-0472">Membrane</keyword>
<dbReference type="Pfam" id="PF18741">
    <property type="entry name" value="MTES_1575"/>
    <property type="match status" value="1"/>
</dbReference>